<dbReference type="CDD" id="cd06257">
    <property type="entry name" value="DnaJ"/>
    <property type="match status" value="1"/>
</dbReference>
<dbReference type="Gene3D" id="1.10.287.110">
    <property type="entry name" value="DnaJ domain"/>
    <property type="match status" value="1"/>
</dbReference>
<dbReference type="InterPro" id="IPR036869">
    <property type="entry name" value="J_dom_sf"/>
</dbReference>
<protein>
    <recommendedName>
        <fullName evidence="1">J domain-containing protein</fullName>
    </recommendedName>
</protein>
<dbReference type="CDD" id="cd06222">
    <property type="entry name" value="RNase_H_like"/>
    <property type="match status" value="1"/>
</dbReference>
<dbReference type="Pfam" id="PF00226">
    <property type="entry name" value="DnaJ"/>
    <property type="match status" value="1"/>
</dbReference>
<evidence type="ECO:0000259" key="1">
    <source>
        <dbReference type="PROSITE" id="PS50076"/>
    </source>
</evidence>
<dbReference type="SMART" id="SM00271">
    <property type="entry name" value="DnaJ"/>
    <property type="match status" value="1"/>
</dbReference>
<dbReference type="PANTHER" id="PTHR44743:SF10">
    <property type="entry name" value="J DOMAIN-CONTAINING PROTEIN"/>
    <property type="match status" value="1"/>
</dbReference>
<name>A0ABQ8I2Y8_9ROSI</name>
<dbReference type="Proteomes" id="UP000827721">
    <property type="component" value="Unassembled WGS sequence"/>
</dbReference>
<dbReference type="InterPro" id="IPR001623">
    <property type="entry name" value="DnaJ_domain"/>
</dbReference>
<gene>
    <name evidence="2" type="ORF">JRO89_XS05G0236700</name>
</gene>
<dbReference type="PROSITE" id="PS50076">
    <property type="entry name" value="DNAJ_2"/>
    <property type="match status" value="1"/>
</dbReference>
<accession>A0ABQ8I2Y8</accession>
<comment type="caution">
    <text evidence="2">The sequence shown here is derived from an EMBL/GenBank/DDBJ whole genome shotgun (WGS) entry which is preliminary data.</text>
</comment>
<feature type="domain" description="J" evidence="1">
    <location>
        <begin position="12"/>
        <end position="81"/>
    </location>
</feature>
<dbReference type="InterPro" id="IPR002156">
    <property type="entry name" value="RNaseH_domain"/>
</dbReference>
<keyword evidence="3" id="KW-1185">Reference proteome</keyword>
<dbReference type="EMBL" id="JAFEMO010000005">
    <property type="protein sequence ID" value="KAH7570997.1"/>
    <property type="molecule type" value="Genomic_DNA"/>
</dbReference>
<dbReference type="InterPro" id="IPR044730">
    <property type="entry name" value="RNase_H-like_dom_plant"/>
</dbReference>
<sequence length="359" mass="40259">MDMDSEEQRSPSYYSVLGVTVDSSVEEIRRAYRKLAMQWHPDRWTKTPSLLGEAKRKFQQIQEAYSVLSDQRKRTLYDSGLYDPEDEEDEGLSDFVQEMLSLMADARREAKTYSMEELQSMFMEMAQGFDFDSSSSSSSSQSWWFEYPTVEESRCSKRTRWDRSTSLDEIDLHLPGSSSSSWEMYGTSTATGLDMLSNQVKVVEQRRLNTVLDETEVIVVEGNDVSLSNSVDDANAIVKLGNGFMGVGHVIRNGAGSMVTALSKPISGDFPAEVRELLVFREGLLIIKKCNLVVIYVEVDAANIPSGLNGDDFQWSAIGPIFNDIKVLLGDVGVVYCMYILRSRNTIAHTLAALALFSK</sequence>
<reference evidence="2 3" key="1">
    <citation type="submission" date="2021-02" db="EMBL/GenBank/DDBJ databases">
        <title>Plant Genome Project.</title>
        <authorList>
            <person name="Zhang R.-G."/>
        </authorList>
    </citation>
    <scope>NUCLEOTIDE SEQUENCE [LARGE SCALE GENOMIC DNA]</scope>
    <source>
        <tissue evidence="2">Leaves</tissue>
    </source>
</reference>
<evidence type="ECO:0000313" key="2">
    <source>
        <dbReference type="EMBL" id="KAH7570997.1"/>
    </source>
</evidence>
<dbReference type="PRINTS" id="PR00625">
    <property type="entry name" value="JDOMAIN"/>
</dbReference>
<dbReference type="Pfam" id="PF13456">
    <property type="entry name" value="RVT_3"/>
    <property type="match status" value="1"/>
</dbReference>
<dbReference type="PROSITE" id="PS00636">
    <property type="entry name" value="DNAJ_1"/>
    <property type="match status" value="1"/>
</dbReference>
<evidence type="ECO:0000313" key="3">
    <source>
        <dbReference type="Proteomes" id="UP000827721"/>
    </source>
</evidence>
<dbReference type="PANTHER" id="PTHR44743">
    <property type="entry name" value="PUTATIVE, EXPRESSED-RELATED"/>
    <property type="match status" value="1"/>
</dbReference>
<proteinExistence type="predicted"/>
<dbReference type="InterPro" id="IPR018253">
    <property type="entry name" value="DnaJ_domain_CS"/>
</dbReference>
<dbReference type="SUPFAM" id="SSF46565">
    <property type="entry name" value="Chaperone J-domain"/>
    <property type="match status" value="1"/>
</dbReference>
<organism evidence="2 3">
    <name type="scientific">Xanthoceras sorbifolium</name>
    <dbReference type="NCBI Taxonomy" id="99658"/>
    <lineage>
        <taxon>Eukaryota</taxon>
        <taxon>Viridiplantae</taxon>
        <taxon>Streptophyta</taxon>
        <taxon>Embryophyta</taxon>
        <taxon>Tracheophyta</taxon>
        <taxon>Spermatophyta</taxon>
        <taxon>Magnoliopsida</taxon>
        <taxon>eudicotyledons</taxon>
        <taxon>Gunneridae</taxon>
        <taxon>Pentapetalae</taxon>
        <taxon>rosids</taxon>
        <taxon>malvids</taxon>
        <taxon>Sapindales</taxon>
        <taxon>Sapindaceae</taxon>
        <taxon>Xanthoceroideae</taxon>
        <taxon>Xanthoceras</taxon>
    </lineage>
</organism>